<dbReference type="OrthoDB" id="9790266at2"/>
<accession>A0A5E5AA83</accession>
<dbReference type="InterPro" id="IPR002347">
    <property type="entry name" value="SDR_fam"/>
</dbReference>
<dbReference type="SUPFAM" id="SSF51735">
    <property type="entry name" value="NAD(P)-binding Rossmann-fold domains"/>
    <property type="match status" value="1"/>
</dbReference>
<dbReference type="PANTHER" id="PTHR43975">
    <property type="entry name" value="ZGC:101858"/>
    <property type="match status" value="1"/>
</dbReference>
<dbReference type="CDD" id="cd05233">
    <property type="entry name" value="SDR_c"/>
    <property type="match status" value="1"/>
</dbReference>
<name>A0A5E5AA83_9BURK</name>
<dbReference type="EMBL" id="CABPSQ010000006">
    <property type="protein sequence ID" value="VVE70007.1"/>
    <property type="molecule type" value="Genomic_DNA"/>
</dbReference>
<dbReference type="InterPro" id="IPR036291">
    <property type="entry name" value="NAD(P)-bd_dom_sf"/>
</dbReference>
<dbReference type="PRINTS" id="PR00081">
    <property type="entry name" value="GDHRDH"/>
</dbReference>
<dbReference type="Gene3D" id="3.40.50.720">
    <property type="entry name" value="NAD(P)-binding Rossmann-like Domain"/>
    <property type="match status" value="1"/>
</dbReference>
<dbReference type="Pfam" id="PF13561">
    <property type="entry name" value="adh_short_C2"/>
    <property type="match status" value="1"/>
</dbReference>
<gene>
    <name evidence="2" type="ORF">PCA31118_03394</name>
</gene>
<dbReference type="PANTHER" id="PTHR43975:SF2">
    <property type="entry name" value="EG:BACR7A4.14 PROTEIN-RELATED"/>
    <property type="match status" value="1"/>
</dbReference>
<evidence type="ECO:0000313" key="2">
    <source>
        <dbReference type="EMBL" id="VVE70007.1"/>
    </source>
</evidence>
<dbReference type="AlphaFoldDB" id="A0A5E5AA83"/>
<sequence>MLLNNKVVVISGIGPGLGIKLAIEAAREGAAGVVLAARSAEKLDAAERRIREAGSDVAILKVPTDITQREQCRNLVSKTVDRFGRIDSLVNSAYNPGNVMGSLESSGTEGWDAIFETNVFGTMNLALEASVPMSQQKSGAMVMINSLVTRKPLVGQAGYAISKGALGVAVKYLAKELGPKGIRVNSVSMGWMWGSPVEGYMRAVEAERHISVEDQVAQVAANIPLGRIPTDDDCAKAALFLVSDYANAVTGAWLDANGGEFMAA</sequence>
<dbReference type="SMART" id="SM00822">
    <property type="entry name" value="PKS_KR"/>
    <property type="match status" value="1"/>
</dbReference>
<feature type="domain" description="Ketoreductase" evidence="1">
    <location>
        <begin position="6"/>
        <end position="196"/>
    </location>
</feature>
<protein>
    <submittedName>
        <fullName evidence="2">Short-chain dehydrogenase</fullName>
    </submittedName>
</protein>
<dbReference type="NCBIfam" id="NF005909">
    <property type="entry name" value="PRK07890.1"/>
    <property type="match status" value="1"/>
</dbReference>
<evidence type="ECO:0000259" key="1">
    <source>
        <dbReference type="SMART" id="SM00822"/>
    </source>
</evidence>
<dbReference type="Proteomes" id="UP000414136">
    <property type="component" value="Unassembled WGS sequence"/>
</dbReference>
<evidence type="ECO:0000313" key="3">
    <source>
        <dbReference type="Proteomes" id="UP000414136"/>
    </source>
</evidence>
<proteinExistence type="predicted"/>
<organism evidence="2 3">
    <name type="scientific">Pandoraea captiosa</name>
    <dbReference type="NCBI Taxonomy" id="2508302"/>
    <lineage>
        <taxon>Bacteria</taxon>
        <taxon>Pseudomonadati</taxon>
        <taxon>Pseudomonadota</taxon>
        <taxon>Betaproteobacteria</taxon>
        <taxon>Burkholderiales</taxon>
        <taxon>Burkholderiaceae</taxon>
        <taxon>Pandoraea</taxon>
    </lineage>
</organism>
<dbReference type="RefSeq" id="WP_044454923.1">
    <property type="nucleotide sequence ID" value="NZ_CABPSQ010000006.1"/>
</dbReference>
<keyword evidence="3" id="KW-1185">Reference proteome</keyword>
<dbReference type="InterPro" id="IPR057326">
    <property type="entry name" value="KR_dom"/>
</dbReference>
<reference evidence="2 3" key="1">
    <citation type="submission" date="2019-08" db="EMBL/GenBank/DDBJ databases">
        <authorList>
            <person name="Peeters C."/>
        </authorList>
    </citation>
    <scope>NUCLEOTIDE SEQUENCE [LARGE SCALE GENOMIC DNA]</scope>
    <source>
        <strain evidence="2 3">LMG 31118</strain>
    </source>
</reference>